<protein>
    <recommendedName>
        <fullName evidence="4">Antitoxin VbhA domain-containing protein</fullName>
    </recommendedName>
</protein>
<evidence type="ECO:0008006" key="4">
    <source>
        <dbReference type="Google" id="ProtNLM"/>
    </source>
</evidence>
<dbReference type="Proteomes" id="UP000255230">
    <property type="component" value="Unassembled WGS sequence"/>
</dbReference>
<evidence type="ECO:0000313" key="1">
    <source>
        <dbReference type="EMBL" id="STZ04901.1"/>
    </source>
</evidence>
<evidence type="ECO:0000313" key="2">
    <source>
        <dbReference type="EMBL" id="STZ04939.1"/>
    </source>
</evidence>
<keyword evidence="3" id="KW-1185">Reference proteome</keyword>
<dbReference type="RefSeq" id="WP_062335243.1">
    <property type="nucleotide sequence ID" value="NZ_CP014238.1"/>
</dbReference>
<reference evidence="2 3" key="1">
    <citation type="submission" date="2018-06" db="EMBL/GenBank/DDBJ databases">
        <authorList>
            <consortium name="Pathogen Informatics"/>
            <person name="Doyle S."/>
        </authorList>
    </citation>
    <scope>NUCLEOTIDE SEQUENCE [LARGE SCALE GENOMIC DNA]</scope>
    <source>
        <strain evidence="2 3">NCTC10465</strain>
    </source>
</reference>
<dbReference type="GeneID" id="35779528"/>
<dbReference type="EMBL" id="UGPY01000004">
    <property type="protein sequence ID" value="STZ04939.1"/>
    <property type="molecule type" value="Genomic_DNA"/>
</dbReference>
<gene>
    <name evidence="1" type="ORF">NCTC10465_02356</name>
    <name evidence="2" type="ORF">NCTC10465_02395</name>
</gene>
<dbReference type="AlphaFoldDB" id="A0A378QVK3"/>
<accession>A0A378QVK3</accession>
<organism evidence="2 3">
    <name type="scientific">Faucicola osloensis</name>
    <name type="common">Moraxella osloensis</name>
    <dbReference type="NCBI Taxonomy" id="34062"/>
    <lineage>
        <taxon>Bacteria</taxon>
        <taxon>Pseudomonadati</taxon>
        <taxon>Pseudomonadota</taxon>
        <taxon>Gammaproteobacteria</taxon>
        <taxon>Moraxellales</taxon>
        <taxon>Moraxellaceae</taxon>
        <taxon>Faucicola</taxon>
    </lineage>
</organism>
<dbReference type="InterPro" id="IPR043038">
    <property type="entry name" value="VbhA_sf"/>
</dbReference>
<name>A0A378QVK3_FAUOS</name>
<proteinExistence type="predicted"/>
<dbReference type="InterPro" id="IPR033788">
    <property type="entry name" value="VbhA-like"/>
</dbReference>
<sequence>MIDAATEARRRKNWQFACNSSALSGFETPPEMHAIVERYFKDEISLTETIEALRKFNSQRYLSINAE</sequence>
<dbReference type="Gene3D" id="1.10.8.1050">
    <property type="entry name" value="Antitoxin VbhA-like"/>
    <property type="match status" value="1"/>
</dbReference>
<evidence type="ECO:0000313" key="3">
    <source>
        <dbReference type="Proteomes" id="UP000255230"/>
    </source>
</evidence>
<dbReference type="EMBL" id="UGPY01000004">
    <property type="protein sequence ID" value="STZ04901.1"/>
    <property type="molecule type" value="Genomic_DNA"/>
</dbReference>
<dbReference type="KEGG" id="mos:AXE82_11785"/>
<dbReference type="CDD" id="cd11586">
    <property type="entry name" value="VbhA_like"/>
    <property type="match status" value="1"/>
</dbReference>